<gene>
    <name evidence="2" type="ORF">PGX00_13560</name>
</gene>
<dbReference type="Pfam" id="PF04287">
    <property type="entry name" value="DUF446"/>
    <property type="match status" value="1"/>
</dbReference>
<proteinExistence type="predicted"/>
<dbReference type="PANTHER" id="PTHR39586">
    <property type="entry name" value="CYTOPLASMIC PROTEIN-RELATED"/>
    <property type="match status" value="1"/>
</dbReference>
<dbReference type="InterPro" id="IPR007384">
    <property type="entry name" value="UCP006257"/>
</dbReference>
<comment type="caution">
    <text evidence="2">The sequence shown here is derived from an EMBL/GenBank/DDBJ whole genome shotgun (WGS) entry which is preliminary data.</text>
</comment>
<keyword evidence="3" id="KW-1185">Reference proteome</keyword>
<dbReference type="PIRSF" id="PIRSF006257">
    <property type="entry name" value="UCP006257"/>
    <property type="match status" value="1"/>
</dbReference>
<dbReference type="InterPro" id="IPR023376">
    <property type="entry name" value="YqcC-like_dom"/>
</dbReference>
<dbReference type="SUPFAM" id="SSF158452">
    <property type="entry name" value="YqcC-like"/>
    <property type="match status" value="1"/>
</dbReference>
<feature type="domain" description="YqcC-like" evidence="1">
    <location>
        <begin position="9"/>
        <end position="100"/>
    </location>
</feature>
<name>A0ABT4YSX5_9VIBR</name>
<evidence type="ECO:0000313" key="3">
    <source>
        <dbReference type="Proteomes" id="UP001210678"/>
    </source>
</evidence>
<evidence type="ECO:0000259" key="1">
    <source>
        <dbReference type="Pfam" id="PF04287"/>
    </source>
</evidence>
<reference evidence="2 3" key="1">
    <citation type="submission" date="2023-01" db="EMBL/GenBank/DDBJ databases">
        <title>Vibrio sp. KJ40-1 sp.nov, isolated from marine algae.</title>
        <authorList>
            <person name="Butt M."/>
            <person name="Kim J.M.J."/>
            <person name="Jeon C.O.C."/>
        </authorList>
    </citation>
    <scope>NUCLEOTIDE SEQUENCE [LARGE SCALE GENOMIC DNA]</scope>
    <source>
        <strain evidence="2 3">KJ40-1</strain>
    </source>
</reference>
<dbReference type="PANTHER" id="PTHR39586:SF1">
    <property type="entry name" value="CYTOPLASMIC PROTEIN"/>
    <property type="match status" value="1"/>
</dbReference>
<dbReference type="Proteomes" id="UP001210678">
    <property type="component" value="Unassembled WGS sequence"/>
</dbReference>
<accession>A0ABT4YSX5</accession>
<dbReference type="InterPro" id="IPR036814">
    <property type="entry name" value="YqcC-like_sf"/>
</dbReference>
<dbReference type="EMBL" id="JAQLOI010000001">
    <property type="protein sequence ID" value="MDB1124623.1"/>
    <property type="molecule type" value="Genomic_DNA"/>
</dbReference>
<sequence length="103" mass="12125">MTNDLPLFTLLLETETCLRRLSLWGNEQPEKSALLSKEPFALDTLEPEQWLQWIFIPKMREMLESQLVPSGFSISPYFEEVWKTDSVKLELIALLHQIDEECR</sequence>
<organism evidence="2 3">
    <name type="scientific">Vibrio algarum</name>
    <dbReference type="NCBI Taxonomy" id="3020714"/>
    <lineage>
        <taxon>Bacteria</taxon>
        <taxon>Pseudomonadati</taxon>
        <taxon>Pseudomonadota</taxon>
        <taxon>Gammaproteobacteria</taxon>
        <taxon>Vibrionales</taxon>
        <taxon>Vibrionaceae</taxon>
        <taxon>Vibrio</taxon>
    </lineage>
</organism>
<dbReference type="RefSeq" id="WP_272137276.1">
    <property type="nucleotide sequence ID" value="NZ_JAQLOI010000001.1"/>
</dbReference>
<evidence type="ECO:0000313" key="2">
    <source>
        <dbReference type="EMBL" id="MDB1124623.1"/>
    </source>
</evidence>
<protein>
    <submittedName>
        <fullName evidence="2">YqcC family protein</fullName>
    </submittedName>
</protein>
<dbReference type="Gene3D" id="1.20.1440.40">
    <property type="entry name" value="YqcC-like"/>
    <property type="match status" value="1"/>
</dbReference>